<evidence type="ECO:0008006" key="4">
    <source>
        <dbReference type="Google" id="ProtNLM"/>
    </source>
</evidence>
<protein>
    <recommendedName>
        <fullName evidence="4">DUF4124 domain-containing protein</fullName>
    </recommendedName>
</protein>
<feature type="region of interest" description="Disordered" evidence="1">
    <location>
        <begin position="144"/>
        <end position="180"/>
    </location>
</feature>
<feature type="region of interest" description="Disordered" evidence="1">
    <location>
        <begin position="68"/>
        <end position="91"/>
    </location>
</feature>
<accession>A0A1H3PU87</accession>
<evidence type="ECO:0000313" key="3">
    <source>
        <dbReference type="Proteomes" id="UP000183417"/>
    </source>
</evidence>
<reference evidence="2 3" key="1">
    <citation type="submission" date="2016-10" db="EMBL/GenBank/DDBJ databases">
        <authorList>
            <person name="de Groot N.N."/>
        </authorList>
    </citation>
    <scope>NUCLEOTIDE SEQUENCE [LARGE SCALE GENOMIC DNA]</scope>
    <source>
        <strain evidence="2 3">LMG 24775</strain>
    </source>
</reference>
<name>A0A1H3PU87_9BURK</name>
<dbReference type="Proteomes" id="UP000183417">
    <property type="component" value="Unassembled WGS sequence"/>
</dbReference>
<dbReference type="GeneID" id="94689679"/>
<evidence type="ECO:0000313" key="2">
    <source>
        <dbReference type="EMBL" id="SDZ04508.1"/>
    </source>
</evidence>
<organism evidence="2 3">
    <name type="scientific">Delftia lacustris</name>
    <dbReference type="NCBI Taxonomy" id="558537"/>
    <lineage>
        <taxon>Bacteria</taxon>
        <taxon>Pseudomonadati</taxon>
        <taxon>Pseudomonadota</taxon>
        <taxon>Betaproteobacteria</taxon>
        <taxon>Burkholderiales</taxon>
        <taxon>Comamonadaceae</taxon>
        <taxon>Delftia</taxon>
    </lineage>
</organism>
<evidence type="ECO:0000256" key="1">
    <source>
        <dbReference type="SAM" id="MobiDB-lite"/>
    </source>
</evidence>
<gene>
    <name evidence="2" type="ORF">SAMN05421547_11153</name>
</gene>
<proteinExistence type="predicted"/>
<dbReference type="RefSeq" id="WP_043791084.1">
    <property type="nucleotide sequence ID" value="NZ_CP069318.1"/>
</dbReference>
<sequence>MGLATLGCAVLAQDMPLGPGIYSCTDARGRRLTADRPIAECVDRDQRVLGNSGVELRRVGPTLTDNERAELDAQRRRDQAEQRRMREERSRDKALITRYPNQAAHDAERAEAISQVDQVISVARQRQQELQTRRTALNAEMEFYRKDPAKAPASLRRQLDENTASQEEQQRFVQQQDQEKRRIQERFDAELQQLRQLWAASARR</sequence>
<dbReference type="EMBL" id="FNPE01000011">
    <property type="protein sequence ID" value="SDZ04508.1"/>
    <property type="molecule type" value="Genomic_DNA"/>
</dbReference>
<dbReference type="AlphaFoldDB" id="A0A1H3PU87"/>